<dbReference type="InParanoid" id="A0A1Y2GVL9"/>
<name>A0A1Y2GVL9_9FUNG</name>
<evidence type="ECO:0000313" key="3">
    <source>
        <dbReference type="Proteomes" id="UP000193648"/>
    </source>
</evidence>
<organism evidence="2 3">
    <name type="scientific">Lobosporangium transversale</name>
    <dbReference type="NCBI Taxonomy" id="64571"/>
    <lineage>
        <taxon>Eukaryota</taxon>
        <taxon>Fungi</taxon>
        <taxon>Fungi incertae sedis</taxon>
        <taxon>Mucoromycota</taxon>
        <taxon>Mortierellomycotina</taxon>
        <taxon>Mortierellomycetes</taxon>
        <taxon>Mortierellales</taxon>
        <taxon>Mortierellaceae</taxon>
        <taxon>Lobosporangium</taxon>
    </lineage>
</organism>
<dbReference type="RefSeq" id="XP_021883576.1">
    <property type="nucleotide sequence ID" value="XM_022020154.1"/>
</dbReference>
<reference evidence="2 3" key="1">
    <citation type="submission" date="2016-07" db="EMBL/GenBank/DDBJ databases">
        <title>Pervasive Adenine N6-methylation of Active Genes in Fungi.</title>
        <authorList>
            <consortium name="DOE Joint Genome Institute"/>
            <person name="Mondo S.J."/>
            <person name="Dannebaum R.O."/>
            <person name="Kuo R.C."/>
            <person name="Labutti K."/>
            <person name="Haridas S."/>
            <person name="Kuo A."/>
            <person name="Salamov A."/>
            <person name="Ahrendt S.R."/>
            <person name="Lipzen A."/>
            <person name="Sullivan W."/>
            <person name="Andreopoulos W.B."/>
            <person name="Clum A."/>
            <person name="Lindquist E."/>
            <person name="Daum C."/>
            <person name="Ramamoorthy G.K."/>
            <person name="Gryganskyi A."/>
            <person name="Culley D."/>
            <person name="Magnuson J.K."/>
            <person name="James T.Y."/>
            <person name="O'Malley M.A."/>
            <person name="Stajich J.E."/>
            <person name="Spatafora J.W."/>
            <person name="Visel A."/>
            <person name="Grigoriev I.V."/>
        </authorList>
    </citation>
    <scope>NUCLEOTIDE SEQUENCE [LARGE SCALE GENOMIC DNA]</scope>
    <source>
        <strain evidence="2 3">NRRL 3116</strain>
    </source>
</reference>
<evidence type="ECO:0000313" key="2">
    <source>
        <dbReference type="EMBL" id="ORZ23762.1"/>
    </source>
</evidence>
<gene>
    <name evidence="2" type="ORF">BCR41DRAFT_245685</name>
</gene>
<feature type="signal peptide" evidence="1">
    <location>
        <begin position="1"/>
        <end position="23"/>
    </location>
</feature>
<sequence>MYGRLYLFYFFFFGMCGVDEGRGQRQKNWAKDSLGDGDIQVKRVRLMFRCFCFCFCFFCVDTRRMCIVYLCLNSSINMPFGQFRYFYGLVGWRMDSKRGGEMNERNKPVFGCTDMIELQSCTLPLFIPTRTRTRTRTKTRRRKDEQSMGLKHMLRKDTLYQR</sequence>
<evidence type="ECO:0000256" key="1">
    <source>
        <dbReference type="SAM" id="SignalP"/>
    </source>
</evidence>
<protein>
    <recommendedName>
        <fullName evidence="4">Secreted protein</fullName>
    </recommendedName>
</protein>
<dbReference type="GeneID" id="33561998"/>
<keyword evidence="1" id="KW-0732">Signal</keyword>
<accession>A0A1Y2GVL9</accession>
<proteinExistence type="predicted"/>
<dbReference type="AlphaFoldDB" id="A0A1Y2GVL9"/>
<dbReference type="Proteomes" id="UP000193648">
    <property type="component" value="Unassembled WGS sequence"/>
</dbReference>
<dbReference type="EMBL" id="MCFF01000009">
    <property type="protein sequence ID" value="ORZ23762.1"/>
    <property type="molecule type" value="Genomic_DNA"/>
</dbReference>
<feature type="chain" id="PRO_5011988262" description="Secreted protein" evidence="1">
    <location>
        <begin position="24"/>
        <end position="162"/>
    </location>
</feature>
<evidence type="ECO:0008006" key="4">
    <source>
        <dbReference type="Google" id="ProtNLM"/>
    </source>
</evidence>
<comment type="caution">
    <text evidence="2">The sequence shown here is derived from an EMBL/GenBank/DDBJ whole genome shotgun (WGS) entry which is preliminary data.</text>
</comment>
<keyword evidence="3" id="KW-1185">Reference proteome</keyword>